<evidence type="ECO:0000313" key="1">
    <source>
        <dbReference type="EMBL" id="MXQ92028.1"/>
    </source>
</evidence>
<evidence type="ECO:0000313" key="2">
    <source>
        <dbReference type="Proteomes" id="UP000322234"/>
    </source>
</evidence>
<gene>
    <name evidence="1" type="ORF">E5288_WYG009858</name>
</gene>
<protein>
    <submittedName>
        <fullName evidence="1">Uncharacterized protein</fullName>
    </submittedName>
</protein>
<organism evidence="1 2">
    <name type="scientific">Bos mutus</name>
    <name type="common">wild yak</name>
    <dbReference type="NCBI Taxonomy" id="72004"/>
    <lineage>
        <taxon>Eukaryota</taxon>
        <taxon>Metazoa</taxon>
        <taxon>Chordata</taxon>
        <taxon>Craniata</taxon>
        <taxon>Vertebrata</taxon>
        <taxon>Euteleostomi</taxon>
        <taxon>Mammalia</taxon>
        <taxon>Eutheria</taxon>
        <taxon>Laurasiatheria</taxon>
        <taxon>Artiodactyla</taxon>
        <taxon>Ruminantia</taxon>
        <taxon>Pecora</taxon>
        <taxon>Bovidae</taxon>
        <taxon>Bovinae</taxon>
        <taxon>Bos</taxon>
    </lineage>
</organism>
<sequence>MARSRDPKKDDHSKEEMAVATDATALVYELESVVNMGFIKNDSYEKGPDSRCGERCGKMGITGASAVSVWSLSSELDIKHNSVS</sequence>
<accession>A0A6B0RPF7</accession>
<reference evidence="1" key="1">
    <citation type="submission" date="2019-10" db="EMBL/GenBank/DDBJ databases">
        <title>The sequence and de novo assembly of the wild yak genome.</title>
        <authorList>
            <person name="Liu Y."/>
        </authorList>
    </citation>
    <scope>NUCLEOTIDE SEQUENCE [LARGE SCALE GENOMIC DNA]</scope>
    <source>
        <strain evidence="1">WY2019</strain>
    </source>
</reference>
<dbReference type="AlphaFoldDB" id="A0A6B0RPF7"/>
<keyword evidence="2" id="KW-1185">Reference proteome</keyword>
<proteinExistence type="predicted"/>
<name>A0A6B0RPF7_9CETA</name>
<dbReference type="EMBL" id="VBQZ03000078">
    <property type="protein sequence ID" value="MXQ92028.1"/>
    <property type="molecule type" value="Genomic_DNA"/>
</dbReference>
<comment type="caution">
    <text evidence="1">The sequence shown here is derived from an EMBL/GenBank/DDBJ whole genome shotgun (WGS) entry which is preliminary data.</text>
</comment>
<dbReference type="Proteomes" id="UP000322234">
    <property type="component" value="Unassembled WGS sequence"/>
</dbReference>